<sequence length="518" mass="58399">MLRMLDVAWLNLVTQSVFSAKEKSLTIIRASKQQIEPGAVPKPHMRVNEKIAADGNWRKVPVSEGFDGWKCSACYQKERKRLAKLLSTVATTEFVVHKKIRRARPQPVALSERMRKLGDDKFDNGIQHMTNSDIYLGRDAEHLRVMVDSIKEIAYNIRGEDSARNENATRVSTAHLDILESTLDRLKRLPKQSDRQCVMWFHRNNYLDGKLQSYHYYVRQASSIRYVGVSWSPQCDETTAQSIAHTVARILNRWPVDLDLMATLCHPDDESRRITRTLWQHGPPMGQKIIRALERLQTLKPLVRYRIPSPMYHEQEMVTKSFFDSSIQPSEFVMPSHKDMAAVVITRQLEEDSGSPFTNSLLVDAFGFVDDGASVESSQQDASQTGEASHLEQTFTAAQEHFLAKYRNPEALTGATGGFRLMQAASLRGDQVSFNEARAELRRLENGDVTQIAGVNGVTSLDGMYHVADKDNEVFESVKADAYTCIGDLATFYNIATLEPQATATEITVKADSSSQHT</sequence>
<organism evidence="1 2">
    <name type="scientific">Phaeosphaeria nodorum (strain SN15 / ATCC MYA-4574 / FGSC 10173)</name>
    <name type="common">Glume blotch fungus</name>
    <name type="synonym">Parastagonospora nodorum</name>
    <dbReference type="NCBI Taxonomy" id="321614"/>
    <lineage>
        <taxon>Eukaryota</taxon>
        <taxon>Fungi</taxon>
        <taxon>Dikarya</taxon>
        <taxon>Ascomycota</taxon>
        <taxon>Pezizomycotina</taxon>
        <taxon>Dothideomycetes</taxon>
        <taxon>Pleosporomycetidae</taxon>
        <taxon>Pleosporales</taxon>
        <taxon>Pleosporineae</taxon>
        <taxon>Phaeosphaeriaceae</taxon>
        <taxon>Parastagonospora</taxon>
    </lineage>
</organism>
<name>Q0U6A3_PHANO</name>
<accession>Q0U6A3</accession>
<gene>
    <name evidence="1" type="ORF">SNOG_12711</name>
</gene>
<proteinExistence type="predicted"/>
<evidence type="ECO:0000313" key="2">
    <source>
        <dbReference type="Proteomes" id="UP000001055"/>
    </source>
</evidence>
<dbReference type="Proteomes" id="UP000001055">
    <property type="component" value="Unassembled WGS sequence"/>
</dbReference>
<dbReference type="GeneID" id="5979842"/>
<dbReference type="KEGG" id="pno:SNOG_12711"/>
<dbReference type="VEuPathDB" id="FungiDB:JI435_127110"/>
<reference evidence="2" key="1">
    <citation type="journal article" date="2007" name="Plant Cell">
        <title>Dothideomycete-plant interactions illuminated by genome sequencing and EST analysis of the wheat pathogen Stagonospora nodorum.</title>
        <authorList>
            <person name="Hane J.K."/>
            <person name="Lowe R.G."/>
            <person name="Solomon P.S."/>
            <person name="Tan K.C."/>
            <person name="Schoch C.L."/>
            <person name="Spatafora J.W."/>
            <person name="Crous P.W."/>
            <person name="Kodira C."/>
            <person name="Birren B.W."/>
            <person name="Galagan J.E."/>
            <person name="Torriani S.F."/>
            <person name="McDonald B.A."/>
            <person name="Oliver R.P."/>
        </authorList>
    </citation>
    <scope>NUCLEOTIDE SEQUENCE [LARGE SCALE GENOMIC DNA]</scope>
    <source>
        <strain evidence="2">SN15 / ATCC MYA-4574 / FGSC 10173</strain>
    </source>
</reference>
<protein>
    <submittedName>
        <fullName evidence="1">Uncharacterized protein</fullName>
    </submittedName>
</protein>
<dbReference type="RefSeq" id="XP_001802931.1">
    <property type="nucleotide sequence ID" value="XM_001802879.1"/>
</dbReference>
<dbReference type="AlphaFoldDB" id="Q0U6A3"/>
<dbReference type="InParanoid" id="Q0U6A3"/>
<dbReference type="EMBL" id="CH445347">
    <property type="protein sequence ID" value="EAT80009.2"/>
    <property type="molecule type" value="Genomic_DNA"/>
</dbReference>
<evidence type="ECO:0000313" key="1">
    <source>
        <dbReference type="EMBL" id="EAT80009.2"/>
    </source>
</evidence>